<keyword evidence="2" id="KW-0802">TPR repeat</keyword>
<dbReference type="SUPFAM" id="SSF48452">
    <property type="entry name" value="TPR-like"/>
    <property type="match status" value="1"/>
</dbReference>
<dbReference type="RefSeq" id="WP_135083313.1">
    <property type="nucleotide sequence ID" value="NZ_SPDV01000002.1"/>
</dbReference>
<evidence type="ECO:0000256" key="2">
    <source>
        <dbReference type="ARBA" id="ARBA00022803"/>
    </source>
</evidence>
<feature type="compositionally biased region" description="Low complexity" evidence="3">
    <location>
        <begin position="191"/>
        <end position="208"/>
    </location>
</feature>
<dbReference type="GO" id="GO:0046813">
    <property type="term" value="P:receptor-mediated virion attachment to host cell"/>
    <property type="evidence" value="ECO:0007669"/>
    <property type="project" value="TreeGrafter"/>
</dbReference>
<dbReference type="Proteomes" id="UP000298213">
    <property type="component" value="Unassembled WGS sequence"/>
</dbReference>
<gene>
    <name evidence="4" type="ORF">E2493_02335</name>
</gene>
<dbReference type="SMART" id="SM00028">
    <property type="entry name" value="TPR"/>
    <property type="match status" value="2"/>
</dbReference>
<evidence type="ECO:0000256" key="3">
    <source>
        <dbReference type="SAM" id="MobiDB-lite"/>
    </source>
</evidence>
<comment type="caution">
    <text evidence="4">The sequence shown here is derived from an EMBL/GenBank/DDBJ whole genome shotgun (WGS) entry which is preliminary data.</text>
</comment>
<proteinExistence type="predicted"/>
<name>A0A4Y8ZW14_9SPHN</name>
<dbReference type="OrthoDB" id="7583559at2"/>
<keyword evidence="5" id="KW-1185">Reference proteome</keyword>
<evidence type="ECO:0000313" key="4">
    <source>
        <dbReference type="EMBL" id="TFI60104.1"/>
    </source>
</evidence>
<dbReference type="AlphaFoldDB" id="A0A4Y8ZW14"/>
<accession>A0A4Y8ZW14</accession>
<dbReference type="PANTHER" id="PTHR44858">
    <property type="entry name" value="TETRATRICOPEPTIDE REPEAT PROTEIN 6"/>
    <property type="match status" value="1"/>
</dbReference>
<sequence>MDRDEDLAGLLPDPPPPRPAGREAAIALALRRFDGDDSPATAVPPRRTADSGLRRGWRPLAAAASVLLVALFSVQIALRTPGGPWSDVDRPPPEAARPSDPQYPNPEAEPPPRCTGAECAGARAASPAPAVEPPAKTSGAAAAPSAAVRATPGESPPAPVAPASDFAPPPPPPPPAPAQARSPADAEREAVTVTARRAAGAASKSSASPVTVIAEEALGDEQIVVTGTMHRNAQAVNRRGDWNACTVNDPAQSLEACKAALGTGAKGARGEAASHLSAGLTQAWQQDWRGAIAAFDRAIALQPRLALAYLNRGLAYQQIGDPDRAAADLDRAVRQGRSARAYHNRSVLRRMRGDVRGADADAARAEALDPRYRALAD</sequence>
<dbReference type="PANTHER" id="PTHR44858:SF1">
    <property type="entry name" value="UDP-N-ACETYLGLUCOSAMINE--PEPTIDE N-ACETYLGLUCOSAMINYLTRANSFERASE SPINDLY-RELATED"/>
    <property type="match status" value="1"/>
</dbReference>
<dbReference type="Pfam" id="PF13371">
    <property type="entry name" value="TPR_9"/>
    <property type="match status" value="1"/>
</dbReference>
<dbReference type="GO" id="GO:0009279">
    <property type="term" value="C:cell outer membrane"/>
    <property type="evidence" value="ECO:0007669"/>
    <property type="project" value="TreeGrafter"/>
</dbReference>
<feature type="region of interest" description="Disordered" evidence="3">
    <location>
        <begin position="80"/>
        <end position="209"/>
    </location>
</feature>
<keyword evidence="1" id="KW-0677">Repeat</keyword>
<reference evidence="4 5" key="1">
    <citation type="submission" date="2019-03" db="EMBL/GenBank/DDBJ databases">
        <title>Genome sequence of Sphingomonas sp. 17J27-24.</title>
        <authorList>
            <person name="Kim M."/>
            <person name="Maeng S."/>
            <person name="Sathiyaraj S."/>
        </authorList>
    </citation>
    <scope>NUCLEOTIDE SEQUENCE [LARGE SCALE GENOMIC DNA]</scope>
    <source>
        <strain evidence="4 5">17J27-24</strain>
    </source>
</reference>
<dbReference type="EMBL" id="SPDV01000002">
    <property type="protein sequence ID" value="TFI60104.1"/>
    <property type="molecule type" value="Genomic_DNA"/>
</dbReference>
<dbReference type="Gene3D" id="1.25.40.10">
    <property type="entry name" value="Tetratricopeptide repeat domain"/>
    <property type="match status" value="1"/>
</dbReference>
<feature type="compositionally biased region" description="Pro residues" evidence="3">
    <location>
        <begin position="101"/>
        <end position="113"/>
    </location>
</feature>
<evidence type="ECO:0000256" key="1">
    <source>
        <dbReference type="ARBA" id="ARBA00022737"/>
    </source>
</evidence>
<protein>
    <submittedName>
        <fullName evidence="4">Tetratricopeptide repeat protein</fullName>
    </submittedName>
</protein>
<dbReference type="InterPro" id="IPR011990">
    <property type="entry name" value="TPR-like_helical_dom_sf"/>
</dbReference>
<dbReference type="InterPro" id="IPR050498">
    <property type="entry name" value="Ycf3"/>
</dbReference>
<dbReference type="InterPro" id="IPR019734">
    <property type="entry name" value="TPR_rpt"/>
</dbReference>
<feature type="compositionally biased region" description="Low complexity" evidence="3">
    <location>
        <begin position="117"/>
        <end position="153"/>
    </location>
</feature>
<organism evidence="4 5">
    <name type="scientific">Sphingomonas parva</name>
    <dbReference type="NCBI Taxonomy" id="2555898"/>
    <lineage>
        <taxon>Bacteria</taxon>
        <taxon>Pseudomonadati</taxon>
        <taxon>Pseudomonadota</taxon>
        <taxon>Alphaproteobacteria</taxon>
        <taxon>Sphingomonadales</taxon>
        <taxon>Sphingomonadaceae</taxon>
        <taxon>Sphingomonas</taxon>
    </lineage>
</organism>
<feature type="region of interest" description="Disordered" evidence="3">
    <location>
        <begin position="1"/>
        <end position="53"/>
    </location>
</feature>
<evidence type="ECO:0000313" key="5">
    <source>
        <dbReference type="Proteomes" id="UP000298213"/>
    </source>
</evidence>
<feature type="compositionally biased region" description="Pro residues" evidence="3">
    <location>
        <begin position="167"/>
        <end position="177"/>
    </location>
</feature>